<gene>
    <name evidence="1" type="ORF">CPELLU_LOCUS5927</name>
</gene>
<dbReference type="EMBL" id="CAJVQA010003546">
    <property type="protein sequence ID" value="CAG8577328.1"/>
    <property type="molecule type" value="Genomic_DNA"/>
</dbReference>
<protein>
    <submittedName>
        <fullName evidence="1">4055_t:CDS:1</fullName>
    </submittedName>
</protein>
<accession>A0A9N9G4R4</accession>
<evidence type="ECO:0000313" key="1">
    <source>
        <dbReference type="EMBL" id="CAG8577328.1"/>
    </source>
</evidence>
<proteinExistence type="predicted"/>
<reference evidence="1" key="1">
    <citation type="submission" date="2021-06" db="EMBL/GenBank/DDBJ databases">
        <authorList>
            <person name="Kallberg Y."/>
            <person name="Tangrot J."/>
            <person name="Rosling A."/>
        </authorList>
    </citation>
    <scope>NUCLEOTIDE SEQUENCE</scope>
    <source>
        <strain evidence="1">FL966</strain>
    </source>
</reference>
<keyword evidence="2" id="KW-1185">Reference proteome</keyword>
<dbReference type="Proteomes" id="UP000789759">
    <property type="component" value="Unassembled WGS sequence"/>
</dbReference>
<organism evidence="1 2">
    <name type="scientific">Cetraspora pellucida</name>
    <dbReference type="NCBI Taxonomy" id="1433469"/>
    <lineage>
        <taxon>Eukaryota</taxon>
        <taxon>Fungi</taxon>
        <taxon>Fungi incertae sedis</taxon>
        <taxon>Mucoromycota</taxon>
        <taxon>Glomeromycotina</taxon>
        <taxon>Glomeromycetes</taxon>
        <taxon>Diversisporales</taxon>
        <taxon>Gigasporaceae</taxon>
        <taxon>Cetraspora</taxon>
    </lineage>
</organism>
<comment type="caution">
    <text evidence="1">The sequence shown here is derived from an EMBL/GenBank/DDBJ whole genome shotgun (WGS) entry which is preliminary data.</text>
</comment>
<sequence length="155" mass="18402">MESNKYEKSIKAENFYLCQETGEICERQQRNGELTYSSYINQDSVNEDAKIIKDFNRNVDIKRKKLEIIDIFFNTTQIKQKDISKIYVIAGSEKEETIKQMSFDNNNSFESMLELLQIIIEKDKYKGKCLNIISKNNIFRSYFQKVKTKDYQKSN</sequence>
<dbReference type="AlphaFoldDB" id="A0A9N9G4R4"/>
<evidence type="ECO:0000313" key="2">
    <source>
        <dbReference type="Proteomes" id="UP000789759"/>
    </source>
</evidence>
<name>A0A9N9G4R4_9GLOM</name>